<keyword evidence="4 10" id="KW-0663">Pyridoxal phosphate</keyword>
<evidence type="ECO:0000256" key="6">
    <source>
        <dbReference type="ARBA" id="ARBA00067024"/>
    </source>
</evidence>
<keyword evidence="3 12" id="KW-0032">Aminotransferase</keyword>
<dbReference type="Gene3D" id="3.40.640.10">
    <property type="entry name" value="Type I PLP-dependent aspartate aminotransferase-like (Major domain)"/>
    <property type="match status" value="1"/>
</dbReference>
<evidence type="ECO:0000259" key="11">
    <source>
        <dbReference type="Pfam" id="PF00266"/>
    </source>
</evidence>
<sequence>MVFDLQLTHSRKGRSPMTLHTGRHTLQIPGPTNVPDRVLRAIDMPVLDHRGPEFAVLGHEVLADIKRIFRTKQPVIIYPSSGTGAWEAAIVNTLSPGDKVLTAETGQFATLWLAMAKRFNLDVDVLPTDWRRGAPLDLIDERLKADREHKIKAVMIVHNETSTSCVTHPLEVRKILDRNKHPALLLVDTISGLGAMEYEHDAWGIDVSISGSQKGMMLPAGLGFNAVSEKALAASKANTSTRYYWDWHQVIANNEQGSFPYTPATNLLYGLKVAIAMMEEEGLENVWARHKRHGAATRAAVKEWGLELVCQDPHAYSPALTAVMLPDGYDSDAFRKVVLDNFDMSLGAGLNKIKGKAFRIGHLGHQNDLMLMGALAGIEMSLDLAEVPYRAGGVAAAMEVLKGREAAPMLKAVVA</sequence>
<dbReference type="SUPFAM" id="SSF53383">
    <property type="entry name" value="PLP-dependent transferases"/>
    <property type="match status" value="1"/>
</dbReference>
<evidence type="ECO:0000256" key="8">
    <source>
        <dbReference type="ARBA" id="ARBA00093187"/>
    </source>
</evidence>
<evidence type="ECO:0000256" key="5">
    <source>
        <dbReference type="ARBA" id="ARBA00060690"/>
    </source>
</evidence>
<gene>
    <name evidence="12" type="ordered locus">Nwi_2413</name>
</gene>
<evidence type="ECO:0000256" key="9">
    <source>
        <dbReference type="PIRSR" id="PIRSR000524-1"/>
    </source>
</evidence>
<dbReference type="eggNOG" id="COG0075">
    <property type="taxonomic scope" value="Bacteria"/>
</dbReference>
<comment type="pathway">
    <text evidence="5">One-carbon metabolism; formaldehyde assimilation via serine pathway.</text>
</comment>
<evidence type="ECO:0000256" key="3">
    <source>
        <dbReference type="ARBA" id="ARBA00022576"/>
    </source>
</evidence>
<comment type="cofactor">
    <cofactor evidence="1 10">
        <name>pyridoxal 5'-phosphate</name>
        <dbReference type="ChEBI" id="CHEBI:597326"/>
    </cofactor>
</comment>
<dbReference type="GO" id="GO:0019265">
    <property type="term" value="P:glycine biosynthetic process, by transamination of glyoxylate"/>
    <property type="evidence" value="ECO:0007669"/>
    <property type="project" value="TreeGrafter"/>
</dbReference>
<feature type="binding site" evidence="9">
    <location>
        <position position="359"/>
    </location>
    <ligand>
        <name>substrate</name>
    </ligand>
</feature>
<dbReference type="EMBL" id="CP000115">
    <property type="protein sequence ID" value="ABA05667.1"/>
    <property type="molecule type" value="Genomic_DNA"/>
</dbReference>
<dbReference type="InterPro" id="IPR015422">
    <property type="entry name" value="PyrdxlP-dep_Trfase_small"/>
</dbReference>
<dbReference type="GO" id="GO:0008453">
    <property type="term" value="F:alanine-glyoxylate transaminase activity"/>
    <property type="evidence" value="ECO:0007669"/>
    <property type="project" value="TreeGrafter"/>
</dbReference>
<feature type="domain" description="Aminotransferase class V" evidence="11">
    <location>
        <begin position="49"/>
        <end position="335"/>
    </location>
</feature>
<dbReference type="PANTHER" id="PTHR21152:SF40">
    <property type="entry name" value="ALANINE--GLYOXYLATE AMINOTRANSFERASE"/>
    <property type="match status" value="1"/>
</dbReference>
<organism evidence="12 13">
    <name type="scientific">Nitrobacter winogradskyi (strain ATCC 25391 / DSM 10237 / CIP 104748 / NCIMB 11846 / Nb-255)</name>
    <dbReference type="NCBI Taxonomy" id="323098"/>
    <lineage>
        <taxon>Bacteria</taxon>
        <taxon>Pseudomonadati</taxon>
        <taxon>Pseudomonadota</taxon>
        <taxon>Alphaproteobacteria</taxon>
        <taxon>Hyphomicrobiales</taxon>
        <taxon>Nitrobacteraceae</taxon>
        <taxon>Nitrobacter</taxon>
    </lineage>
</organism>
<reference evidence="12 13" key="1">
    <citation type="journal article" date="2006" name="Appl. Environ. Microbiol.">
        <title>Genome sequence of the chemolithoautotrophic nitrite-oxidizing bacterium Nitrobacter winogradskyi Nb-255.</title>
        <authorList>
            <person name="Starkenburg S.R."/>
            <person name="Chain P.S."/>
            <person name="Sayavedra-Soto L.A."/>
            <person name="Hauser L."/>
            <person name="Land M.L."/>
            <person name="Larimer F.W."/>
            <person name="Malfatti S.A."/>
            <person name="Klotz M.G."/>
            <person name="Bottomley P.J."/>
            <person name="Arp D.J."/>
            <person name="Hickey W.J."/>
        </authorList>
    </citation>
    <scope>NUCLEOTIDE SEQUENCE [LARGE SCALE GENOMIC DNA]</scope>
    <source>
        <strain evidence="13">ATCC 25391 / DSM 10237 / CIP 104748 / NCIMB 11846 / Nb-255</strain>
    </source>
</reference>
<dbReference type="PANTHER" id="PTHR21152">
    <property type="entry name" value="AMINOTRANSFERASE CLASS V"/>
    <property type="match status" value="1"/>
</dbReference>
<dbReference type="Pfam" id="PF00266">
    <property type="entry name" value="Aminotran_5"/>
    <property type="match status" value="1"/>
</dbReference>
<dbReference type="InterPro" id="IPR000192">
    <property type="entry name" value="Aminotrans_V_dom"/>
</dbReference>
<keyword evidence="12" id="KW-0808">Transferase</keyword>
<dbReference type="InterPro" id="IPR015421">
    <property type="entry name" value="PyrdxlP-dep_Trfase_major"/>
</dbReference>
<evidence type="ECO:0000313" key="13">
    <source>
        <dbReference type="Proteomes" id="UP000002531"/>
    </source>
</evidence>
<name>Q3SPX4_NITWN</name>
<comment type="catalytic activity">
    <reaction evidence="8">
        <text>glyoxylate + L-serine = 3-hydroxypyruvate + glycine</text>
        <dbReference type="Rhea" id="RHEA:19125"/>
        <dbReference type="ChEBI" id="CHEBI:17180"/>
        <dbReference type="ChEBI" id="CHEBI:33384"/>
        <dbReference type="ChEBI" id="CHEBI:36655"/>
        <dbReference type="ChEBI" id="CHEBI:57305"/>
        <dbReference type="EC" id="2.6.1.45"/>
    </reaction>
</comment>
<evidence type="ECO:0000256" key="1">
    <source>
        <dbReference type="ARBA" id="ARBA00001933"/>
    </source>
</evidence>
<dbReference type="FunFam" id="3.90.1150.10:FF:000031">
    <property type="entry name" value="Serine--glyoxylate aminotransferase"/>
    <property type="match status" value="1"/>
</dbReference>
<dbReference type="STRING" id="323098.Nwi_2413"/>
<dbReference type="Gene3D" id="3.90.1150.10">
    <property type="entry name" value="Aspartate Aminotransferase, domain 1"/>
    <property type="match status" value="1"/>
</dbReference>
<evidence type="ECO:0000256" key="10">
    <source>
        <dbReference type="PIRSR" id="PIRSR000524-50"/>
    </source>
</evidence>
<feature type="modified residue" description="N6-(pyridoxal phosphate)lysine" evidence="10">
    <location>
        <position position="214"/>
    </location>
</feature>
<dbReference type="Proteomes" id="UP000002531">
    <property type="component" value="Chromosome"/>
</dbReference>
<dbReference type="InterPro" id="IPR015424">
    <property type="entry name" value="PyrdxlP-dep_Trfase"/>
</dbReference>
<accession>Q3SPX4</accession>
<dbReference type="HOGENOM" id="CLU_027686_1_0_5"/>
<dbReference type="AlphaFoldDB" id="Q3SPX4"/>
<evidence type="ECO:0000256" key="4">
    <source>
        <dbReference type="ARBA" id="ARBA00022898"/>
    </source>
</evidence>
<dbReference type="GO" id="GO:0050281">
    <property type="term" value="F:L-serine-glyoxylate transaminase activity"/>
    <property type="evidence" value="ECO:0007669"/>
    <property type="project" value="UniProtKB-EC"/>
</dbReference>
<dbReference type="KEGG" id="nwi:Nwi_2413"/>
<dbReference type="PIRSF" id="PIRSF000524">
    <property type="entry name" value="SPT"/>
    <property type="match status" value="1"/>
</dbReference>
<evidence type="ECO:0000256" key="2">
    <source>
        <dbReference type="ARBA" id="ARBA00009236"/>
    </source>
</evidence>
<proteinExistence type="inferred from homology"/>
<dbReference type="FunFam" id="3.40.640.10:FF:000054">
    <property type="entry name" value="Serine--glyoxylate aminotransferase"/>
    <property type="match status" value="1"/>
</dbReference>
<evidence type="ECO:0000256" key="7">
    <source>
        <dbReference type="ARBA" id="ARBA00070386"/>
    </source>
</evidence>
<comment type="similarity">
    <text evidence="2">Belongs to the class-V pyridoxal-phosphate-dependent aminotransferase family.</text>
</comment>
<evidence type="ECO:0000313" key="12">
    <source>
        <dbReference type="EMBL" id="ABA05667.1"/>
    </source>
</evidence>
<keyword evidence="13" id="KW-1185">Reference proteome</keyword>
<dbReference type="InterPro" id="IPR024169">
    <property type="entry name" value="SP_NH2Trfase/AEP_transaminase"/>
</dbReference>
<dbReference type="EC" id="2.6.1.45" evidence="6"/>
<dbReference type="GO" id="GO:0004760">
    <property type="term" value="F:L-serine-pyruvate transaminase activity"/>
    <property type="evidence" value="ECO:0007669"/>
    <property type="project" value="TreeGrafter"/>
</dbReference>
<protein>
    <recommendedName>
        <fullName evidence="7">Serine--glyoxylate aminotransferase</fullName>
        <ecNumber evidence="6">2.6.1.45</ecNumber>
    </recommendedName>
</protein>